<organism evidence="8">
    <name type="scientific">Ignisphaera aggregans</name>
    <dbReference type="NCBI Taxonomy" id="334771"/>
    <lineage>
        <taxon>Archaea</taxon>
        <taxon>Thermoproteota</taxon>
        <taxon>Thermoprotei</taxon>
        <taxon>Desulfurococcales</taxon>
        <taxon>Desulfurococcaceae</taxon>
        <taxon>Ignisphaera</taxon>
    </lineage>
</organism>
<evidence type="ECO:0000256" key="5">
    <source>
        <dbReference type="ARBA" id="ARBA00022989"/>
    </source>
</evidence>
<gene>
    <name evidence="8" type="ORF">ENV14_02025</name>
</gene>
<comment type="caution">
    <text evidence="8">The sequence shown here is derived from an EMBL/GenBank/DDBJ whole genome shotgun (WGS) entry which is preliminary data.</text>
</comment>
<dbReference type="Pfam" id="PF02417">
    <property type="entry name" value="Chromate_transp"/>
    <property type="match status" value="1"/>
</dbReference>
<sequence>MNDLGTLFEVFITFLKIGAVMFGGGYAMIPILRYEVVVRHHWLSESEFLDLIAIAESTPGPIAINSATYIGYKVCGVLGSIAASVAVILPPFFVILAVAMALQKFYENYYVRSVLNGIRGAIIGLASVALITVVKGVFKDLKFLSAVATTIIAVITFLAVAVFDVDPVIAIAASALLGLVLGLAGIWLL</sequence>
<feature type="transmembrane region" description="Helical" evidence="7">
    <location>
        <begin position="74"/>
        <end position="102"/>
    </location>
</feature>
<dbReference type="PANTHER" id="PTHR43663">
    <property type="entry name" value="CHROMATE TRANSPORT PROTEIN-RELATED"/>
    <property type="match status" value="1"/>
</dbReference>
<dbReference type="InterPro" id="IPR003370">
    <property type="entry name" value="Chromate_transpt"/>
</dbReference>
<keyword evidence="5 7" id="KW-1133">Transmembrane helix</keyword>
<comment type="similarity">
    <text evidence="2">Belongs to the chromate ion transporter (CHR) (TC 2.A.51) family.</text>
</comment>
<keyword evidence="6 7" id="KW-0472">Membrane</keyword>
<dbReference type="GO" id="GO:0015109">
    <property type="term" value="F:chromate transmembrane transporter activity"/>
    <property type="evidence" value="ECO:0007669"/>
    <property type="project" value="InterPro"/>
</dbReference>
<keyword evidence="4 7" id="KW-0812">Transmembrane</keyword>
<feature type="transmembrane region" description="Helical" evidence="7">
    <location>
        <begin position="169"/>
        <end position="188"/>
    </location>
</feature>
<dbReference type="EMBL" id="DTFF01000017">
    <property type="protein sequence ID" value="HGI87165.1"/>
    <property type="molecule type" value="Genomic_DNA"/>
</dbReference>
<comment type="subcellular location">
    <subcellularLocation>
        <location evidence="1">Cell membrane</location>
        <topology evidence="1">Multi-pass membrane protein</topology>
    </subcellularLocation>
</comment>
<feature type="transmembrane region" description="Helical" evidence="7">
    <location>
        <begin position="141"/>
        <end position="163"/>
    </location>
</feature>
<dbReference type="GO" id="GO:0005886">
    <property type="term" value="C:plasma membrane"/>
    <property type="evidence" value="ECO:0007669"/>
    <property type="project" value="UniProtKB-SubCell"/>
</dbReference>
<dbReference type="AlphaFoldDB" id="A0A7C4FDS4"/>
<feature type="transmembrane region" description="Helical" evidence="7">
    <location>
        <begin position="114"/>
        <end position="134"/>
    </location>
</feature>
<feature type="transmembrane region" description="Helical" evidence="7">
    <location>
        <begin position="6"/>
        <end position="29"/>
    </location>
</feature>
<keyword evidence="3" id="KW-1003">Cell membrane</keyword>
<evidence type="ECO:0000256" key="6">
    <source>
        <dbReference type="ARBA" id="ARBA00023136"/>
    </source>
</evidence>
<evidence type="ECO:0000256" key="3">
    <source>
        <dbReference type="ARBA" id="ARBA00022475"/>
    </source>
</evidence>
<dbReference type="InterPro" id="IPR052518">
    <property type="entry name" value="CHR_Transporter"/>
</dbReference>
<name>A0A7C4FDS4_9CREN</name>
<evidence type="ECO:0000256" key="4">
    <source>
        <dbReference type="ARBA" id="ARBA00022692"/>
    </source>
</evidence>
<proteinExistence type="inferred from homology"/>
<evidence type="ECO:0000256" key="7">
    <source>
        <dbReference type="SAM" id="Phobius"/>
    </source>
</evidence>
<reference evidence="8" key="1">
    <citation type="journal article" date="2020" name="mSystems">
        <title>Genome- and Community-Level Interaction Insights into Carbon Utilization and Element Cycling Functions of Hydrothermarchaeota in Hydrothermal Sediment.</title>
        <authorList>
            <person name="Zhou Z."/>
            <person name="Liu Y."/>
            <person name="Xu W."/>
            <person name="Pan J."/>
            <person name="Luo Z.H."/>
            <person name="Li M."/>
        </authorList>
    </citation>
    <scope>NUCLEOTIDE SEQUENCE [LARGE SCALE GENOMIC DNA]</scope>
    <source>
        <strain evidence="8">SpSt-732</strain>
    </source>
</reference>
<accession>A0A7C4FDS4</accession>
<dbReference type="PANTHER" id="PTHR43663:SF1">
    <property type="entry name" value="CHROMATE TRANSPORTER"/>
    <property type="match status" value="1"/>
</dbReference>
<evidence type="ECO:0000313" key="8">
    <source>
        <dbReference type="EMBL" id="HGI87165.1"/>
    </source>
</evidence>
<protein>
    <submittedName>
        <fullName evidence="8">Chromate transporter</fullName>
    </submittedName>
</protein>
<evidence type="ECO:0000256" key="2">
    <source>
        <dbReference type="ARBA" id="ARBA00005262"/>
    </source>
</evidence>
<evidence type="ECO:0000256" key="1">
    <source>
        <dbReference type="ARBA" id="ARBA00004651"/>
    </source>
</evidence>